<evidence type="ECO:0000313" key="2">
    <source>
        <dbReference type="Proteomes" id="UP000030689"/>
    </source>
</evidence>
<name>V4KLY5_EUTSA</name>
<organism evidence="1 2">
    <name type="scientific">Eutrema salsugineum</name>
    <name type="common">Saltwater cress</name>
    <name type="synonym">Sisymbrium salsugineum</name>
    <dbReference type="NCBI Taxonomy" id="72664"/>
    <lineage>
        <taxon>Eukaryota</taxon>
        <taxon>Viridiplantae</taxon>
        <taxon>Streptophyta</taxon>
        <taxon>Embryophyta</taxon>
        <taxon>Tracheophyta</taxon>
        <taxon>Spermatophyta</taxon>
        <taxon>Magnoliopsida</taxon>
        <taxon>eudicotyledons</taxon>
        <taxon>Gunneridae</taxon>
        <taxon>Pentapetalae</taxon>
        <taxon>rosids</taxon>
        <taxon>malvids</taxon>
        <taxon>Brassicales</taxon>
        <taxon>Brassicaceae</taxon>
        <taxon>Eutremeae</taxon>
        <taxon>Eutrema</taxon>
    </lineage>
</organism>
<dbReference type="Gramene" id="ESQ28298">
    <property type="protein sequence ID" value="ESQ28298"/>
    <property type="gene ID" value="EUTSA_v10019559mg"/>
</dbReference>
<dbReference type="AlphaFoldDB" id="V4KLY5"/>
<gene>
    <name evidence="1" type="ORF">EUTSA_v10019559mg</name>
</gene>
<protein>
    <recommendedName>
        <fullName evidence="3">J domain-containing protein</fullName>
    </recommendedName>
</protein>
<dbReference type="STRING" id="72664.V4KLY5"/>
<dbReference type="KEGG" id="eus:EUTSA_v10019559mg"/>
<dbReference type="EMBL" id="KI517953">
    <property type="protein sequence ID" value="ESQ28298.1"/>
    <property type="molecule type" value="Genomic_DNA"/>
</dbReference>
<dbReference type="OrthoDB" id="1098945at2759"/>
<evidence type="ECO:0000313" key="1">
    <source>
        <dbReference type="EMBL" id="ESQ28298.1"/>
    </source>
</evidence>
<sequence length="138" mass="15528">MSKKIQEALRYCEENFEKGNLELALKCAVSVALANPKEPEPYAHVTAYRILLTAANHRTVTGEPDWYAVFGIKRGNKSSKSVAKSVERRCLEIIELLNGETVTFKAASGVYGLVSRGFEELKNEDRRRAYDQRSGFLL</sequence>
<accession>V4KLY5</accession>
<reference evidence="1 2" key="1">
    <citation type="journal article" date="2013" name="Front. Plant Sci.">
        <title>The Reference Genome of the Halophytic Plant Eutrema salsugineum.</title>
        <authorList>
            <person name="Yang R."/>
            <person name="Jarvis D.E."/>
            <person name="Chen H."/>
            <person name="Beilstein M.A."/>
            <person name="Grimwood J."/>
            <person name="Jenkins J."/>
            <person name="Shu S."/>
            <person name="Prochnik S."/>
            <person name="Xin M."/>
            <person name="Ma C."/>
            <person name="Schmutz J."/>
            <person name="Wing R.A."/>
            <person name="Mitchell-Olds T."/>
            <person name="Schumaker K.S."/>
            <person name="Wang X."/>
        </authorList>
    </citation>
    <scope>NUCLEOTIDE SEQUENCE [LARGE SCALE GENOMIC DNA]</scope>
</reference>
<dbReference type="Proteomes" id="UP000030689">
    <property type="component" value="Unassembled WGS sequence"/>
</dbReference>
<proteinExistence type="predicted"/>
<evidence type="ECO:0008006" key="3">
    <source>
        <dbReference type="Google" id="ProtNLM"/>
    </source>
</evidence>
<keyword evidence="2" id="KW-1185">Reference proteome</keyword>
<dbReference type="OMA" id="NAIDRRC"/>